<dbReference type="PANTHER" id="PTHR10073:SF12">
    <property type="entry name" value="DNA MISMATCH REPAIR PROTEIN MLH1"/>
    <property type="match status" value="1"/>
</dbReference>
<dbReference type="PANTHER" id="PTHR10073">
    <property type="entry name" value="DNA MISMATCH REPAIR PROTEIN MLH, PMS, MUTL"/>
    <property type="match status" value="1"/>
</dbReference>
<evidence type="ECO:0000259" key="6">
    <source>
        <dbReference type="SMART" id="SM01340"/>
    </source>
</evidence>
<dbReference type="Pfam" id="PF13589">
    <property type="entry name" value="HATPase_c_3"/>
    <property type="match status" value="1"/>
</dbReference>
<keyword evidence="3 4" id="KW-0234">DNA repair</keyword>
<dbReference type="GO" id="GO:0016887">
    <property type="term" value="F:ATP hydrolysis activity"/>
    <property type="evidence" value="ECO:0007669"/>
    <property type="project" value="InterPro"/>
</dbReference>
<dbReference type="CDD" id="cd00782">
    <property type="entry name" value="MutL_Trans"/>
    <property type="match status" value="1"/>
</dbReference>
<dbReference type="InterPro" id="IPR042120">
    <property type="entry name" value="MutL_C_dimsub"/>
</dbReference>
<dbReference type="Pfam" id="PF01119">
    <property type="entry name" value="DNA_mis_repair"/>
    <property type="match status" value="1"/>
</dbReference>
<dbReference type="InterPro" id="IPR013507">
    <property type="entry name" value="DNA_mismatch_S5_2-like"/>
</dbReference>
<evidence type="ECO:0000256" key="2">
    <source>
        <dbReference type="ARBA" id="ARBA00022763"/>
    </source>
</evidence>
<keyword evidence="7" id="KW-0540">Nuclease</keyword>
<dbReference type="Pfam" id="PF08676">
    <property type="entry name" value="MutL_C"/>
    <property type="match status" value="1"/>
</dbReference>
<dbReference type="RefSeq" id="WP_154576049.1">
    <property type="nucleotide sequence ID" value="NZ_VUMO01000004.1"/>
</dbReference>
<dbReference type="Gene3D" id="3.30.1540.20">
    <property type="entry name" value="MutL, C-terminal domain, dimerisation subdomain"/>
    <property type="match status" value="1"/>
</dbReference>
<accession>A0A7X2NFG8</accession>
<name>A0A7X2NFG8_9FIRM</name>
<keyword evidence="2 4" id="KW-0227">DNA damage</keyword>
<dbReference type="GO" id="GO:0004519">
    <property type="term" value="F:endonuclease activity"/>
    <property type="evidence" value="ECO:0007669"/>
    <property type="project" value="UniProtKB-KW"/>
</dbReference>
<dbReference type="SUPFAM" id="SSF118116">
    <property type="entry name" value="DNA mismatch repair protein MutL"/>
    <property type="match status" value="1"/>
</dbReference>
<keyword evidence="8" id="KW-1185">Reference proteome</keyword>
<dbReference type="NCBIfam" id="TIGR00585">
    <property type="entry name" value="mutl"/>
    <property type="match status" value="1"/>
</dbReference>
<evidence type="ECO:0000256" key="4">
    <source>
        <dbReference type="HAMAP-Rule" id="MF_00149"/>
    </source>
</evidence>
<dbReference type="GO" id="GO:0032300">
    <property type="term" value="C:mismatch repair complex"/>
    <property type="evidence" value="ECO:0007669"/>
    <property type="project" value="InterPro"/>
</dbReference>
<dbReference type="SUPFAM" id="SSF55874">
    <property type="entry name" value="ATPase domain of HSP90 chaperone/DNA topoisomerase II/histidine kinase"/>
    <property type="match status" value="1"/>
</dbReference>
<dbReference type="AlphaFoldDB" id="A0A7X2NFG8"/>
<comment type="similarity">
    <text evidence="1 4">Belongs to the DNA mismatch repair MutL/HexB family.</text>
</comment>
<evidence type="ECO:0000256" key="3">
    <source>
        <dbReference type="ARBA" id="ARBA00023204"/>
    </source>
</evidence>
<dbReference type="InterPro" id="IPR014762">
    <property type="entry name" value="DNA_mismatch_repair_CS"/>
</dbReference>
<dbReference type="GO" id="GO:0006298">
    <property type="term" value="P:mismatch repair"/>
    <property type="evidence" value="ECO:0007669"/>
    <property type="project" value="UniProtKB-UniRule"/>
</dbReference>
<evidence type="ECO:0000313" key="8">
    <source>
        <dbReference type="Proteomes" id="UP000461754"/>
    </source>
</evidence>
<keyword evidence="7" id="KW-0378">Hydrolase</keyword>
<dbReference type="HAMAP" id="MF_00149">
    <property type="entry name" value="DNA_mis_repair"/>
    <property type="match status" value="1"/>
</dbReference>
<dbReference type="GO" id="GO:0030983">
    <property type="term" value="F:mismatched DNA binding"/>
    <property type="evidence" value="ECO:0007669"/>
    <property type="project" value="InterPro"/>
</dbReference>
<dbReference type="InterPro" id="IPR038973">
    <property type="entry name" value="MutL/Mlh/Pms-like"/>
</dbReference>
<dbReference type="SMART" id="SM01340">
    <property type="entry name" value="DNA_mis_repair"/>
    <property type="match status" value="1"/>
</dbReference>
<dbReference type="Gene3D" id="3.30.230.10">
    <property type="match status" value="1"/>
</dbReference>
<dbReference type="InterPro" id="IPR002099">
    <property type="entry name" value="MutL/Mlh/PMS"/>
</dbReference>
<keyword evidence="7" id="KW-0255">Endonuclease</keyword>
<dbReference type="InterPro" id="IPR014721">
    <property type="entry name" value="Ribsml_uS5_D2-typ_fold_subgr"/>
</dbReference>
<gene>
    <name evidence="4 7" type="primary">mutL</name>
    <name evidence="7" type="ORF">FYJ52_04370</name>
</gene>
<comment type="caution">
    <text evidence="7">The sequence shown here is derived from an EMBL/GenBank/DDBJ whole genome shotgun (WGS) entry which is preliminary data.</text>
</comment>
<organism evidence="7 8">
    <name type="scientific">Pseudoramibacter porci</name>
    <dbReference type="NCBI Taxonomy" id="2606631"/>
    <lineage>
        <taxon>Bacteria</taxon>
        <taxon>Bacillati</taxon>
        <taxon>Bacillota</taxon>
        <taxon>Clostridia</taxon>
        <taxon>Eubacteriales</taxon>
        <taxon>Eubacteriaceae</taxon>
        <taxon>Pseudoramibacter</taxon>
    </lineage>
</organism>
<dbReference type="PROSITE" id="PS00058">
    <property type="entry name" value="DNA_MISMATCH_REPAIR_1"/>
    <property type="match status" value="1"/>
</dbReference>
<dbReference type="FunFam" id="3.30.565.10:FF:000003">
    <property type="entry name" value="DNA mismatch repair endonuclease MutL"/>
    <property type="match status" value="1"/>
</dbReference>
<dbReference type="CDD" id="cd16926">
    <property type="entry name" value="HATPase_MutL-MLH-PMS-like"/>
    <property type="match status" value="1"/>
</dbReference>
<dbReference type="EMBL" id="VUMO01000004">
    <property type="protein sequence ID" value="MSS19639.1"/>
    <property type="molecule type" value="Genomic_DNA"/>
</dbReference>
<dbReference type="Gene3D" id="3.30.565.10">
    <property type="entry name" value="Histidine kinase-like ATPase, C-terminal domain"/>
    <property type="match status" value="1"/>
</dbReference>
<dbReference type="InterPro" id="IPR014790">
    <property type="entry name" value="MutL_C"/>
</dbReference>
<feature type="domain" description="DNA mismatch repair protein S5" evidence="6">
    <location>
        <begin position="209"/>
        <end position="327"/>
    </location>
</feature>
<proteinExistence type="inferred from homology"/>
<sequence>MLKIKMLAPATIEKIAAGEVIVRPASVVKELAENAIDAGSDRIRVDIEQGGKRSIRIRDNGEGIRYNEVKLAFARHATSKLSQIEDLNHLETLGFRGEALASVAAISRVTIRTISKSEELGSETTFEGGHCTAQRVLPYDKGTDICVRDLFYNVPARQKHMMKDKTEERVIHQVMGRIALSHPEIAFDFISDGRKIFSTPGDGRLQSVIECLYGRSFFKSLKKLDAKNEPMELQGYIGDLTSMRSSKDRQILFINGRTVENRGLSRAFEEAYQGYLMNHKHPVGIIFMTLPGRMLDVNMHPSKMEIGILNQSLVDILFRQEIRRAVQQMDLTVDLSEKIAPSPEVQKTEAYIEPNSPLPKVCEAPEQTMLSGFQKTPLDLKPQRPIKIPEKAGQFQRTAIKDTPSEVTENRTQYRAAAQQPLYDQQAAEVGRPHLDLSGTRIIGQLFKTFILLEKEDIAVLIDQHAAHEAFMFENLKKKMMGSERVPSQALLVPEVVDVSREMVLQLDTLQTQLEAKGFFCEVSGETSLCVKSVPVLLGEPQSAELLPMWIENIMTGDPALKEKQWLKIATMACKAAVKGNQELDEREIRKLLNDLMTLENPYTCPHGRPIILYLKKYELEKFFKRVVS</sequence>
<reference evidence="7 8" key="1">
    <citation type="submission" date="2019-08" db="EMBL/GenBank/DDBJ databases">
        <title>In-depth cultivation of the pig gut microbiome towards novel bacterial diversity and tailored functional studies.</title>
        <authorList>
            <person name="Wylensek D."/>
            <person name="Hitch T.C.A."/>
            <person name="Clavel T."/>
        </authorList>
    </citation>
    <scope>NUCLEOTIDE SEQUENCE [LARGE SCALE GENOMIC DNA]</scope>
    <source>
        <strain evidence="7 8">RF-744-FAT-4</strain>
    </source>
</reference>
<dbReference type="GO" id="GO:0140664">
    <property type="term" value="F:ATP-dependent DNA damage sensor activity"/>
    <property type="evidence" value="ECO:0007669"/>
    <property type="project" value="InterPro"/>
</dbReference>
<dbReference type="Gene3D" id="3.30.1370.100">
    <property type="entry name" value="MutL, C-terminal domain, regulatory subdomain"/>
    <property type="match status" value="1"/>
</dbReference>
<dbReference type="InterPro" id="IPR042121">
    <property type="entry name" value="MutL_C_regsub"/>
</dbReference>
<dbReference type="InterPro" id="IPR020667">
    <property type="entry name" value="DNA_mismatch_repair_MutL"/>
</dbReference>
<dbReference type="SMART" id="SM00853">
    <property type="entry name" value="MutL_C"/>
    <property type="match status" value="1"/>
</dbReference>
<protein>
    <recommendedName>
        <fullName evidence="4">DNA mismatch repair protein MutL</fullName>
    </recommendedName>
</protein>
<dbReference type="GO" id="GO:0005524">
    <property type="term" value="F:ATP binding"/>
    <property type="evidence" value="ECO:0007669"/>
    <property type="project" value="InterPro"/>
</dbReference>
<dbReference type="SUPFAM" id="SSF54211">
    <property type="entry name" value="Ribosomal protein S5 domain 2-like"/>
    <property type="match status" value="1"/>
</dbReference>
<evidence type="ECO:0000313" key="7">
    <source>
        <dbReference type="EMBL" id="MSS19639.1"/>
    </source>
</evidence>
<dbReference type="Proteomes" id="UP000461754">
    <property type="component" value="Unassembled WGS sequence"/>
</dbReference>
<evidence type="ECO:0000259" key="5">
    <source>
        <dbReference type="SMART" id="SM00853"/>
    </source>
</evidence>
<dbReference type="InterPro" id="IPR020568">
    <property type="entry name" value="Ribosomal_Su5_D2-typ_SF"/>
</dbReference>
<dbReference type="InterPro" id="IPR037198">
    <property type="entry name" value="MutL_C_sf"/>
</dbReference>
<feature type="domain" description="MutL C-terminal dimerisation" evidence="5">
    <location>
        <begin position="442"/>
        <end position="584"/>
    </location>
</feature>
<comment type="function">
    <text evidence="4">This protein is involved in the repair of mismatches in DNA. It is required for dam-dependent methyl-directed DNA mismatch repair. May act as a 'molecular matchmaker', a protein that promotes the formation of a stable complex between two or more DNA-binding proteins in an ATP-dependent manner without itself being part of a final effector complex.</text>
</comment>
<evidence type="ECO:0000256" key="1">
    <source>
        <dbReference type="ARBA" id="ARBA00006082"/>
    </source>
</evidence>
<dbReference type="InterPro" id="IPR036890">
    <property type="entry name" value="HATPase_C_sf"/>
</dbReference>